<dbReference type="EMBL" id="JBHUEM010000021">
    <property type="protein sequence ID" value="MFD1737677.1"/>
    <property type="molecule type" value="Genomic_DNA"/>
</dbReference>
<evidence type="ECO:0000313" key="6">
    <source>
        <dbReference type="EMBL" id="MFD1737677.1"/>
    </source>
</evidence>
<dbReference type="HAMAP" id="MF_01201">
    <property type="entry name" value="Ala_racemase"/>
    <property type="match status" value="1"/>
</dbReference>
<dbReference type="InterPro" id="IPR000821">
    <property type="entry name" value="Ala_racemase"/>
</dbReference>
<organism evidence="6 7">
    <name type="scientific">Bacillus salitolerans</name>
    <dbReference type="NCBI Taxonomy" id="1437434"/>
    <lineage>
        <taxon>Bacteria</taxon>
        <taxon>Bacillati</taxon>
        <taxon>Bacillota</taxon>
        <taxon>Bacilli</taxon>
        <taxon>Bacillales</taxon>
        <taxon>Bacillaceae</taxon>
        <taxon>Bacillus</taxon>
    </lineage>
</organism>
<comment type="pathway">
    <text evidence="4">Amino-acid biosynthesis; D-alanine biosynthesis; D-alanine from L-alanine: step 1/1.</text>
</comment>
<dbReference type="Gene3D" id="2.40.37.10">
    <property type="entry name" value="Lyase, Ornithine Decarboxylase, Chain A, domain 1"/>
    <property type="match status" value="1"/>
</dbReference>
<evidence type="ECO:0000256" key="1">
    <source>
        <dbReference type="ARBA" id="ARBA00001933"/>
    </source>
</evidence>
<dbReference type="EC" id="5.1.1.1" evidence="4"/>
<dbReference type="Gene3D" id="3.20.20.10">
    <property type="entry name" value="Alanine racemase"/>
    <property type="match status" value="1"/>
</dbReference>
<evidence type="ECO:0000256" key="4">
    <source>
        <dbReference type="HAMAP-Rule" id="MF_01201"/>
    </source>
</evidence>
<evidence type="ECO:0000313" key="7">
    <source>
        <dbReference type="Proteomes" id="UP001597214"/>
    </source>
</evidence>
<comment type="cofactor">
    <cofactor evidence="1 4">
        <name>pyridoxal 5'-phosphate</name>
        <dbReference type="ChEBI" id="CHEBI:597326"/>
    </cofactor>
</comment>
<dbReference type="RefSeq" id="WP_377928910.1">
    <property type="nucleotide sequence ID" value="NZ_JBHUEM010000021.1"/>
</dbReference>
<reference evidence="7" key="1">
    <citation type="journal article" date="2019" name="Int. J. Syst. Evol. Microbiol.">
        <title>The Global Catalogue of Microorganisms (GCM) 10K type strain sequencing project: providing services to taxonomists for standard genome sequencing and annotation.</title>
        <authorList>
            <consortium name="The Broad Institute Genomics Platform"/>
            <consortium name="The Broad Institute Genome Sequencing Center for Infectious Disease"/>
            <person name="Wu L."/>
            <person name="Ma J."/>
        </authorList>
    </citation>
    <scope>NUCLEOTIDE SEQUENCE [LARGE SCALE GENOMIC DNA]</scope>
    <source>
        <strain evidence="7">CCUG 49339</strain>
    </source>
</reference>
<dbReference type="SUPFAM" id="SSF51419">
    <property type="entry name" value="PLP-binding barrel"/>
    <property type="match status" value="1"/>
</dbReference>
<dbReference type="Proteomes" id="UP001597214">
    <property type="component" value="Unassembled WGS sequence"/>
</dbReference>
<dbReference type="Pfam" id="PF00842">
    <property type="entry name" value="Ala_racemase_C"/>
    <property type="match status" value="1"/>
</dbReference>
<keyword evidence="2 4" id="KW-0663">Pyridoxal phosphate</keyword>
<dbReference type="PANTHER" id="PTHR30511">
    <property type="entry name" value="ALANINE RACEMASE"/>
    <property type="match status" value="1"/>
</dbReference>
<dbReference type="InterPro" id="IPR029066">
    <property type="entry name" value="PLP-binding_barrel"/>
</dbReference>
<feature type="binding site" evidence="4">
    <location>
        <position position="136"/>
    </location>
    <ligand>
        <name>substrate</name>
    </ligand>
</feature>
<dbReference type="InterPro" id="IPR001608">
    <property type="entry name" value="Ala_racemase_N"/>
</dbReference>
<evidence type="ECO:0000259" key="5">
    <source>
        <dbReference type="SMART" id="SM01005"/>
    </source>
</evidence>
<dbReference type="PRINTS" id="PR00992">
    <property type="entry name" value="ALARACEMASE"/>
</dbReference>
<feature type="modified residue" description="N6-(pyridoxal phosphate)lysine" evidence="4">
    <location>
        <position position="39"/>
    </location>
</feature>
<comment type="catalytic activity">
    <reaction evidence="4">
        <text>L-alanine = D-alanine</text>
        <dbReference type="Rhea" id="RHEA:20249"/>
        <dbReference type="ChEBI" id="CHEBI:57416"/>
        <dbReference type="ChEBI" id="CHEBI:57972"/>
        <dbReference type="EC" id="5.1.1.1"/>
    </reaction>
</comment>
<dbReference type="SMART" id="SM01005">
    <property type="entry name" value="Ala_racemase_C"/>
    <property type="match status" value="1"/>
</dbReference>
<dbReference type="NCBIfam" id="TIGR00492">
    <property type="entry name" value="alr"/>
    <property type="match status" value="1"/>
</dbReference>
<feature type="active site" description="Proton acceptor; specific for D-alanine" evidence="4">
    <location>
        <position position="39"/>
    </location>
</feature>
<feature type="active site" description="Proton acceptor; specific for L-alanine" evidence="4">
    <location>
        <position position="268"/>
    </location>
</feature>
<evidence type="ECO:0000256" key="3">
    <source>
        <dbReference type="ARBA" id="ARBA00023235"/>
    </source>
</evidence>
<dbReference type="GO" id="GO:0008784">
    <property type="term" value="F:alanine racemase activity"/>
    <property type="evidence" value="ECO:0007669"/>
    <property type="project" value="UniProtKB-EC"/>
</dbReference>
<feature type="binding site" evidence="4">
    <location>
        <position position="315"/>
    </location>
    <ligand>
        <name>substrate</name>
    </ligand>
</feature>
<evidence type="ECO:0000256" key="2">
    <source>
        <dbReference type="ARBA" id="ARBA00022898"/>
    </source>
</evidence>
<sequence length="385" mass="43592">MAPFYRDTWVEVQLDHIYENVKSMREYLPVETHIMAVVKANAYGHGAFQVAKTALQAGASFLAVAFLDEALSLRKKGINVRILVLGAIRHEDAILAAEHDITVTVYQKEWLLRALKNHSFRKKLRIHLKVDTGMGRLGIKEFTELNEIIELIQHEENIDIDGVYTHFATADEVNTDYFDRQYGTFLEALAILNAHQVDIPHIHCGNSAAGLRFPTKVFNVVRMGIAMYGLSPSEEINGLLPFTLKEAFSLHSRLIHVKKLQPGDKVSYGATYTAEEEEWIGTIPVGYADGWIRRLKNREVIVEGQRVPIIGRICMDQFMVKLPGPMELGSKVTLIGSQGNEVIPIDEIARELETINYEIPCMISFRVPRIYIQSDQIVEVENHLN</sequence>
<comment type="similarity">
    <text evidence="4">Belongs to the alanine racemase family.</text>
</comment>
<gene>
    <name evidence="6" type="primary">alr</name>
    <name evidence="6" type="ORF">ACFSCX_14110</name>
</gene>
<dbReference type="InterPro" id="IPR009006">
    <property type="entry name" value="Ala_racemase/Decarboxylase_C"/>
</dbReference>
<dbReference type="SUPFAM" id="SSF50621">
    <property type="entry name" value="Alanine racemase C-terminal domain-like"/>
    <property type="match status" value="1"/>
</dbReference>
<comment type="function">
    <text evidence="4">Catalyzes the interconversion of L-alanine and D-alanine. May also act on other amino acids.</text>
</comment>
<protein>
    <recommendedName>
        <fullName evidence="4">Alanine racemase</fullName>
        <ecNumber evidence="4">5.1.1.1</ecNumber>
    </recommendedName>
</protein>
<proteinExistence type="inferred from homology"/>
<keyword evidence="3 4" id="KW-0413">Isomerase</keyword>
<dbReference type="Pfam" id="PF01168">
    <property type="entry name" value="Ala_racemase_N"/>
    <property type="match status" value="1"/>
</dbReference>
<dbReference type="CDD" id="cd00430">
    <property type="entry name" value="PLPDE_III_AR"/>
    <property type="match status" value="1"/>
</dbReference>
<name>A0ABW4LRG7_9BACI</name>
<dbReference type="InterPro" id="IPR020622">
    <property type="entry name" value="Ala_racemase_pyridoxalP-BS"/>
</dbReference>
<comment type="caution">
    <text evidence="6">The sequence shown here is derived from an EMBL/GenBank/DDBJ whole genome shotgun (WGS) entry which is preliminary data.</text>
</comment>
<keyword evidence="7" id="KW-1185">Reference proteome</keyword>
<dbReference type="PANTHER" id="PTHR30511:SF0">
    <property type="entry name" value="ALANINE RACEMASE, CATABOLIC-RELATED"/>
    <property type="match status" value="1"/>
</dbReference>
<dbReference type="InterPro" id="IPR011079">
    <property type="entry name" value="Ala_racemase_C"/>
</dbReference>
<accession>A0ABW4LRG7</accession>
<feature type="domain" description="Alanine racemase C-terminal" evidence="5">
    <location>
        <begin position="247"/>
        <end position="372"/>
    </location>
</feature>
<dbReference type="PROSITE" id="PS00395">
    <property type="entry name" value="ALANINE_RACEMASE"/>
    <property type="match status" value="1"/>
</dbReference>